<organism evidence="4">
    <name type="scientific">Thelazia callipaeda</name>
    <name type="common">Oriental eyeworm</name>
    <name type="synonym">Parasitic nematode</name>
    <dbReference type="NCBI Taxonomy" id="103827"/>
    <lineage>
        <taxon>Eukaryota</taxon>
        <taxon>Metazoa</taxon>
        <taxon>Ecdysozoa</taxon>
        <taxon>Nematoda</taxon>
        <taxon>Chromadorea</taxon>
        <taxon>Rhabditida</taxon>
        <taxon>Spirurina</taxon>
        <taxon>Spiruromorpha</taxon>
        <taxon>Thelazioidea</taxon>
        <taxon>Thelaziidae</taxon>
        <taxon>Thelazia</taxon>
    </lineage>
</organism>
<dbReference type="EMBL" id="UYYF01005059">
    <property type="protein sequence ID" value="VDN08016.1"/>
    <property type="molecule type" value="Genomic_DNA"/>
</dbReference>
<proteinExistence type="predicted"/>
<reference evidence="4" key="1">
    <citation type="submission" date="2017-02" db="UniProtKB">
        <authorList>
            <consortium name="WormBaseParasite"/>
        </authorList>
    </citation>
    <scope>IDENTIFICATION</scope>
</reference>
<accession>A0A0N5DAX9</accession>
<evidence type="ECO:0000256" key="1">
    <source>
        <dbReference type="SAM" id="MobiDB-lite"/>
    </source>
</evidence>
<feature type="region of interest" description="Disordered" evidence="1">
    <location>
        <begin position="115"/>
        <end position="139"/>
    </location>
</feature>
<sequence length="139" mass="15419">MREKKFSNASHCSCKLLVAEDVVRKKALLDPAEEVLLHSAEEMLLDPTEEVLLHSAEEALLDPATEAVTLECGVTEEKLRPVLADCEKLTKVAAEEVTLASPLLEKEVGRAVEAEERESQAVQEEPIQESQQKWLIVES</sequence>
<dbReference type="WBParaSite" id="TCLT_0001034101-mRNA-1">
    <property type="protein sequence ID" value="TCLT_0001034101-mRNA-1"/>
    <property type="gene ID" value="TCLT_0001034101"/>
</dbReference>
<reference evidence="2 3" key="2">
    <citation type="submission" date="2018-11" db="EMBL/GenBank/DDBJ databases">
        <authorList>
            <consortium name="Pathogen Informatics"/>
        </authorList>
    </citation>
    <scope>NUCLEOTIDE SEQUENCE [LARGE SCALE GENOMIC DNA]</scope>
</reference>
<evidence type="ECO:0000313" key="3">
    <source>
        <dbReference type="Proteomes" id="UP000276776"/>
    </source>
</evidence>
<dbReference type="AlphaFoldDB" id="A0A0N5DAX9"/>
<evidence type="ECO:0000313" key="4">
    <source>
        <dbReference type="WBParaSite" id="TCLT_0001034101-mRNA-1"/>
    </source>
</evidence>
<keyword evidence="3" id="KW-1185">Reference proteome</keyword>
<dbReference type="Proteomes" id="UP000276776">
    <property type="component" value="Unassembled WGS sequence"/>
</dbReference>
<name>A0A0N5DAX9_THECL</name>
<gene>
    <name evidence="2" type="ORF">TCLT_LOCUS10330</name>
</gene>
<protein>
    <submittedName>
        <fullName evidence="4">Perilipin-3-like</fullName>
    </submittedName>
</protein>
<evidence type="ECO:0000313" key="2">
    <source>
        <dbReference type="EMBL" id="VDN08016.1"/>
    </source>
</evidence>